<accession>A0A5C6Q314</accession>
<organism evidence="2 4">
    <name type="scientific">Colwellia hornerae</name>
    <dbReference type="NCBI Taxonomy" id="89402"/>
    <lineage>
        <taxon>Bacteria</taxon>
        <taxon>Pseudomonadati</taxon>
        <taxon>Pseudomonadota</taxon>
        <taxon>Gammaproteobacteria</taxon>
        <taxon>Alteromonadales</taxon>
        <taxon>Colwelliaceae</taxon>
        <taxon>Colwellia</taxon>
    </lineage>
</organism>
<reference evidence="2 4" key="1">
    <citation type="submission" date="2019-07" db="EMBL/GenBank/DDBJ databases">
        <title>Genomes of sea-ice associated Colwellia species.</title>
        <authorList>
            <person name="Bowman J.P."/>
        </authorList>
    </citation>
    <scope>NUCLEOTIDE SEQUENCE [LARGE SCALE GENOMIC DNA]</scope>
    <source>
        <strain evidence="1 3">ACAM 607</strain>
        <strain evidence="2 4">IC036</strain>
    </source>
</reference>
<keyword evidence="3" id="KW-1185">Reference proteome</keyword>
<dbReference type="Proteomes" id="UP000321525">
    <property type="component" value="Unassembled WGS sequence"/>
</dbReference>
<proteinExistence type="predicted"/>
<dbReference type="EMBL" id="VOLR01000035">
    <property type="protein sequence ID" value="TWX54505.1"/>
    <property type="molecule type" value="Genomic_DNA"/>
</dbReference>
<comment type="caution">
    <text evidence="2">The sequence shown here is derived from an EMBL/GenBank/DDBJ whole genome shotgun (WGS) entry which is preliminary data.</text>
</comment>
<name>A0A5C6Q314_9GAMM</name>
<dbReference type="AlphaFoldDB" id="A0A5C6Q314"/>
<evidence type="ECO:0000313" key="4">
    <source>
        <dbReference type="Proteomes" id="UP000321917"/>
    </source>
</evidence>
<dbReference type="RefSeq" id="WP_146800943.1">
    <property type="nucleotide sequence ID" value="NZ_VOLP01000034.1"/>
</dbReference>
<dbReference type="EMBL" id="VOLQ01000047">
    <property type="protein sequence ID" value="TWX63285.1"/>
    <property type="molecule type" value="Genomic_DNA"/>
</dbReference>
<protein>
    <submittedName>
        <fullName evidence="2">Uncharacterized protein</fullName>
    </submittedName>
</protein>
<gene>
    <name evidence="1" type="ORF">ESZ26_17700</name>
    <name evidence="2" type="ORF">ESZ27_17285</name>
</gene>
<dbReference type="Proteomes" id="UP000321917">
    <property type="component" value="Unassembled WGS sequence"/>
</dbReference>
<evidence type="ECO:0000313" key="3">
    <source>
        <dbReference type="Proteomes" id="UP000321525"/>
    </source>
</evidence>
<evidence type="ECO:0000313" key="1">
    <source>
        <dbReference type="EMBL" id="TWX54505.1"/>
    </source>
</evidence>
<dbReference type="OrthoDB" id="6228467at2"/>
<evidence type="ECO:0000313" key="2">
    <source>
        <dbReference type="EMBL" id="TWX63285.1"/>
    </source>
</evidence>
<sequence>MNACELINLLSEKGTEDLSTSLQWIKPIPEDGAALIEKIDMALNIVKFSQSRQAEYGGIKSSNNHLDSLIRLRSELKSILEKT</sequence>